<dbReference type="GO" id="GO:0005829">
    <property type="term" value="C:cytosol"/>
    <property type="evidence" value="ECO:0007669"/>
    <property type="project" value="TreeGrafter"/>
</dbReference>
<keyword evidence="4" id="KW-0132">Cell division</keyword>
<sequence>MAEQKRRFKVVIDGKSYIIIGDATDAHIQAVTQLVNEQLKQIKSLVPNLDDEQAAILLAINTVSDQLKQQATIEQLEKENKQLKQQSSASDDSDEKQRGN</sequence>
<evidence type="ECO:0000313" key="12">
    <source>
        <dbReference type="Proteomes" id="UP000051638"/>
    </source>
</evidence>
<dbReference type="Pfam" id="PF05164">
    <property type="entry name" value="ZapA"/>
    <property type="match status" value="1"/>
</dbReference>
<dbReference type="InterPro" id="IPR036192">
    <property type="entry name" value="Cell_div_ZapA-like_sf"/>
</dbReference>
<evidence type="ECO:0000256" key="3">
    <source>
        <dbReference type="ARBA" id="ARBA00022490"/>
    </source>
</evidence>
<feature type="region of interest" description="Disordered" evidence="10">
    <location>
        <begin position="79"/>
        <end position="100"/>
    </location>
</feature>
<gene>
    <name evidence="11" type="ORF">FC24_GL001946</name>
</gene>
<dbReference type="RefSeq" id="WP_057874342.1">
    <property type="nucleotide sequence ID" value="NZ_AYYI01000061.1"/>
</dbReference>
<dbReference type="PATRIC" id="fig|1423796.3.peg.1975"/>
<reference evidence="11 12" key="1">
    <citation type="journal article" date="2015" name="Genome Announc.">
        <title>Expanding the biotechnology potential of lactobacilli through comparative genomics of 213 strains and associated genera.</title>
        <authorList>
            <person name="Sun Z."/>
            <person name="Harris H.M."/>
            <person name="McCann A."/>
            <person name="Guo C."/>
            <person name="Argimon S."/>
            <person name="Zhang W."/>
            <person name="Yang X."/>
            <person name="Jeffery I.B."/>
            <person name="Cooney J.C."/>
            <person name="Kagawa T.F."/>
            <person name="Liu W."/>
            <person name="Song Y."/>
            <person name="Salvetti E."/>
            <person name="Wrobel A."/>
            <person name="Rasinkangas P."/>
            <person name="Parkhill J."/>
            <person name="Rea M.C."/>
            <person name="O'Sullivan O."/>
            <person name="Ritari J."/>
            <person name="Douillard F.P."/>
            <person name="Paul Ross R."/>
            <person name="Yang R."/>
            <person name="Briner A.E."/>
            <person name="Felis G.E."/>
            <person name="de Vos W.M."/>
            <person name="Barrangou R."/>
            <person name="Klaenhammer T.R."/>
            <person name="Caufield P.W."/>
            <person name="Cui Y."/>
            <person name="Zhang H."/>
            <person name="O'Toole P.W."/>
        </authorList>
    </citation>
    <scope>NUCLEOTIDE SEQUENCE [LARGE SCALE GENOMIC DNA]</scope>
    <source>
        <strain evidence="11 12">DSM 20253</strain>
    </source>
</reference>
<dbReference type="GO" id="GO:0030428">
    <property type="term" value="C:cell septum"/>
    <property type="evidence" value="ECO:0007669"/>
    <property type="project" value="TreeGrafter"/>
</dbReference>
<keyword evidence="5" id="KW-0717">Septation</keyword>
<accession>A0A0R2D5T0</accession>
<comment type="subunit">
    <text evidence="8">Homodimer. Interacts with FtsZ.</text>
</comment>
<evidence type="ECO:0000256" key="7">
    <source>
        <dbReference type="ARBA" id="ARBA00024910"/>
    </source>
</evidence>
<name>A0A0R2D5T0_9LACO</name>
<evidence type="ECO:0000256" key="8">
    <source>
        <dbReference type="ARBA" id="ARBA00026068"/>
    </source>
</evidence>
<dbReference type="GO" id="GO:0043093">
    <property type="term" value="P:FtsZ-dependent cytokinesis"/>
    <property type="evidence" value="ECO:0007669"/>
    <property type="project" value="TreeGrafter"/>
</dbReference>
<comment type="subcellular location">
    <subcellularLocation>
        <location evidence="1">Cytoplasm</location>
    </subcellularLocation>
</comment>
<dbReference type="GO" id="GO:0000917">
    <property type="term" value="P:division septum assembly"/>
    <property type="evidence" value="ECO:0007669"/>
    <property type="project" value="UniProtKB-KW"/>
</dbReference>
<dbReference type="PANTHER" id="PTHR34981">
    <property type="entry name" value="CELL DIVISION PROTEIN ZAPA"/>
    <property type="match status" value="1"/>
</dbReference>
<dbReference type="SUPFAM" id="SSF102829">
    <property type="entry name" value="Cell division protein ZapA-like"/>
    <property type="match status" value="1"/>
</dbReference>
<dbReference type="GO" id="GO:0032153">
    <property type="term" value="C:cell division site"/>
    <property type="evidence" value="ECO:0007669"/>
    <property type="project" value="TreeGrafter"/>
</dbReference>
<evidence type="ECO:0000256" key="10">
    <source>
        <dbReference type="SAM" id="MobiDB-lite"/>
    </source>
</evidence>
<organism evidence="11 12">
    <name type="scientific">Loigolactobacillus rennini DSM 20253</name>
    <dbReference type="NCBI Taxonomy" id="1423796"/>
    <lineage>
        <taxon>Bacteria</taxon>
        <taxon>Bacillati</taxon>
        <taxon>Bacillota</taxon>
        <taxon>Bacilli</taxon>
        <taxon>Lactobacillales</taxon>
        <taxon>Lactobacillaceae</taxon>
        <taxon>Loigolactobacillus</taxon>
    </lineage>
</organism>
<keyword evidence="12" id="KW-1185">Reference proteome</keyword>
<keyword evidence="3" id="KW-0963">Cytoplasm</keyword>
<evidence type="ECO:0000313" key="11">
    <source>
        <dbReference type="EMBL" id="KRM95718.1"/>
    </source>
</evidence>
<evidence type="ECO:0000256" key="5">
    <source>
        <dbReference type="ARBA" id="ARBA00023210"/>
    </source>
</evidence>
<protein>
    <recommendedName>
        <fullName evidence="2">Cell division protein ZapA</fullName>
    </recommendedName>
    <alternativeName>
        <fullName evidence="9">Z ring-associated protein ZapA</fullName>
    </alternativeName>
</protein>
<dbReference type="AlphaFoldDB" id="A0A0R2D5T0"/>
<dbReference type="GO" id="GO:0000921">
    <property type="term" value="P:septin ring assembly"/>
    <property type="evidence" value="ECO:0007669"/>
    <property type="project" value="TreeGrafter"/>
</dbReference>
<evidence type="ECO:0000256" key="1">
    <source>
        <dbReference type="ARBA" id="ARBA00004496"/>
    </source>
</evidence>
<proteinExistence type="predicted"/>
<dbReference type="InterPro" id="IPR007838">
    <property type="entry name" value="Cell_div_ZapA-like"/>
</dbReference>
<evidence type="ECO:0000256" key="6">
    <source>
        <dbReference type="ARBA" id="ARBA00023306"/>
    </source>
</evidence>
<dbReference type="EMBL" id="AYYI01000061">
    <property type="protein sequence ID" value="KRM95718.1"/>
    <property type="molecule type" value="Genomic_DNA"/>
</dbReference>
<dbReference type="OrthoDB" id="2139724at2"/>
<dbReference type="STRING" id="1423796.FC24_GL001946"/>
<dbReference type="Gene3D" id="6.10.250.790">
    <property type="match status" value="1"/>
</dbReference>
<keyword evidence="6" id="KW-0131">Cell cycle</keyword>
<evidence type="ECO:0000256" key="9">
    <source>
        <dbReference type="ARBA" id="ARBA00033158"/>
    </source>
</evidence>
<comment type="caution">
    <text evidence="11">The sequence shown here is derived from an EMBL/GenBank/DDBJ whole genome shotgun (WGS) entry which is preliminary data.</text>
</comment>
<evidence type="ECO:0000256" key="2">
    <source>
        <dbReference type="ARBA" id="ARBA00015195"/>
    </source>
</evidence>
<comment type="function">
    <text evidence="7">Activator of cell division through the inhibition of FtsZ GTPase activity, therefore promoting FtsZ assembly into bundles of protofilaments necessary for the formation of the division Z ring. It is recruited early at mid-cell but it is not essential for cell division.</text>
</comment>
<evidence type="ECO:0000256" key="4">
    <source>
        <dbReference type="ARBA" id="ARBA00022618"/>
    </source>
</evidence>
<dbReference type="InterPro" id="IPR053712">
    <property type="entry name" value="Bac_CellDiv_Activator"/>
</dbReference>
<dbReference type="Proteomes" id="UP000051638">
    <property type="component" value="Unassembled WGS sequence"/>
</dbReference>
<dbReference type="PANTHER" id="PTHR34981:SF1">
    <property type="entry name" value="CELL DIVISION PROTEIN ZAPA"/>
    <property type="match status" value="1"/>
</dbReference>